<proteinExistence type="predicted"/>
<keyword evidence="2" id="KW-1185">Reference proteome</keyword>
<reference evidence="1 2" key="1">
    <citation type="journal article" date="2018" name="Sci. Rep.">
        <title>Genomic signatures of local adaptation to the degree of environmental predictability in rotifers.</title>
        <authorList>
            <person name="Franch-Gras L."/>
            <person name="Hahn C."/>
            <person name="Garcia-Roger E.M."/>
            <person name="Carmona M.J."/>
            <person name="Serra M."/>
            <person name="Gomez A."/>
        </authorList>
    </citation>
    <scope>NUCLEOTIDE SEQUENCE [LARGE SCALE GENOMIC DNA]</scope>
    <source>
        <strain evidence="1">HYR1</strain>
    </source>
</reference>
<dbReference type="AlphaFoldDB" id="A0A3M7R6S5"/>
<sequence length="73" mass="8784">MECYNTKQKAFKFDYKLAEQLLWPWSSLPHRSDSKSCYLFSISFFYSETKFLSASQLNKENELFQFFAVWSNT</sequence>
<comment type="caution">
    <text evidence="1">The sequence shown here is derived from an EMBL/GenBank/DDBJ whole genome shotgun (WGS) entry which is preliminary data.</text>
</comment>
<organism evidence="1 2">
    <name type="scientific">Brachionus plicatilis</name>
    <name type="common">Marine rotifer</name>
    <name type="synonym">Brachionus muelleri</name>
    <dbReference type="NCBI Taxonomy" id="10195"/>
    <lineage>
        <taxon>Eukaryota</taxon>
        <taxon>Metazoa</taxon>
        <taxon>Spiralia</taxon>
        <taxon>Gnathifera</taxon>
        <taxon>Rotifera</taxon>
        <taxon>Eurotatoria</taxon>
        <taxon>Monogononta</taxon>
        <taxon>Pseudotrocha</taxon>
        <taxon>Ploima</taxon>
        <taxon>Brachionidae</taxon>
        <taxon>Brachionus</taxon>
    </lineage>
</organism>
<protein>
    <submittedName>
        <fullName evidence="1">Uncharacterized protein</fullName>
    </submittedName>
</protein>
<dbReference type="Proteomes" id="UP000276133">
    <property type="component" value="Unassembled WGS sequence"/>
</dbReference>
<gene>
    <name evidence="1" type="ORF">BpHYR1_018604</name>
</gene>
<evidence type="ECO:0000313" key="2">
    <source>
        <dbReference type="Proteomes" id="UP000276133"/>
    </source>
</evidence>
<dbReference type="EMBL" id="REGN01004144">
    <property type="protein sequence ID" value="RNA18958.1"/>
    <property type="molecule type" value="Genomic_DNA"/>
</dbReference>
<accession>A0A3M7R6S5</accession>
<evidence type="ECO:0000313" key="1">
    <source>
        <dbReference type="EMBL" id="RNA18958.1"/>
    </source>
</evidence>
<name>A0A3M7R6S5_BRAPC</name>